<keyword evidence="1" id="KW-0472">Membrane</keyword>
<gene>
    <name evidence="2" type="ORF">B0I35DRAFT_476719</name>
</gene>
<keyword evidence="1" id="KW-1133">Transmembrane helix</keyword>
<evidence type="ECO:0000313" key="2">
    <source>
        <dbReference type="EMBL" id="KAH7322810.1"/>
    </source>
</evidence>
<dbReference type="AlphaFoldDB" id="A0A8K0SVN4"/>
<proteinExistence type="predicted"/>
<keyword evidence="1" id="KW-0812">Transmembrane</keyword>
<keyword evidence="3" id="KW-1185">Reference proteome</keyword>
<feature type="transmembrane region" description="Helical" evidence="1">
    <location>
        <begin position="43"/>
        <end position="64"/>
    </location>
</feature>
<comment type="caution">
    <text evidence="2">The sequence shown here is derived from an EMBL/GenBank/DDBJ whole genome shotgun (WGS) entry which is preliminary data.</text>
</comment>
<reference evidence="2" key="1">
    <citation type="journal article" date="2021" name="Nat. Commun.">
        <title>Genetic determinants of endophytism in the Arabidopsis root mycobiome.</title>
        <authorList>
            <person name="Mesny F."/>
            <person name="Miyauchi S."/>
            <person name="Thiergart T."/>
            <person name="Pickel B."/>
            <person name="Atanasova L."/>
            <person name="Karlsson M."/>
            <person name="Huettel B."/>
            <person name="Barry K.W."/>
            <person name="Haridas S."/>
            <person name="Chen C."/>
            <person name="Bauer D."/>
            <person name="Andreopoulos W."/>
            <person name="Pangilinan J."/>
            <person name="LaButti K."/>
            <person name="Riley R."/>
            <person name="Lipzen A."/>
            <person name="Clum A."/>
            <person name="Drula E."/>
            <person name="Henrissat B."/>
            <person name="Kohler A."/>
            <person name="Grigoriev I.V."/>
            <person name="Martin F.M."/>
            <person name="Hacquard S."/>
        </authorList>
    </citation>
    <scope>NUCLEOTIDE SEQUENCE</scope>
    <source>
        <strain evidence="2">MPI-CAGE-CH-0235</strain>
    </source>
</reference>
<dbReference type="EMBL" id="JAGPNK010000004">
    <property type="protein sequence ID" value="KAH7322810.1"/>
    <property type="molecule type" value="Genomic_DNA"/>
</dbReference>
<evidence type="ECO:0000256" key="1">
    <source>
        <dbReference type="SAM" id="Phobius"/>
    </source>
</evidence>
<sequence length="87" mass="10036">MHPFSTVTIGIFIAGYITARWDLVTRLYELAIFAWEYGVVCRATRGLIVLTLLFLVIFLPVFFLTQNEAQLVWLSIHPTTSPILSWY</sequence>
<evidence type="ECO:0000313" key="3">
    <source>
        <dbReference type="Proteomes" id="UP000813444"/>
    </source>
</evidence>
<dbReference type="OrthoDB" id="70250at2759"/>
<dbReference type="Proteomes" id="UP000813444">
    <property type="component" value="Unassembled WGS sequence"/>
</dbReference>
<protein>
    <submittedName>
        <fullName evidence="2">Uncharacterized protein</fullName>
    </submittedName>
</protein>
<name>A0A8K0SVN4_9HYPO</name>
<accession>A0A8K0SVN4</accession>
<organism evidence="2 3">
    <name type="scientific">Stachybotrys elegans</name>
    <dbReference type="NCBI Taxonomy" id="80388"/>
    <lineage>
        <taxon>Eukaryota</taxon>
        <taxon>Fungi</taxon>
        <taxon>Dikarya</taxon>
        <taxon>Ascomycota</taxon>
        <taxon>Pezizomycotina</taxon>
        <taxon>Sordariomycetes</taxon>
        <taxon>Hypocreomycetidae</taxon>
        <taxon>Hypocreales</taxon>
        <taxon>Stachybotryaceae</taxon>
        <taxon>Stachybotrys</taxon>
    </lineage>
</organism>